<keyword evidence="1" id="KW-0560">Oxidoreductase</keyword>
<evidence type="ECO:0000256" key="1">
    <source>
        <dbReference type="ARBA" id="ARBA00023002"/>
    </source>
</evidence>
<protein>
    <submittedName>
        <fullName evidence="2">WW domain-containing oxidoreductase</fullName>
    </submittedName>
</protein>
<evidence type="ECO:0000313" key="3">
    <source>
        <dbReference type="Proteomes" id="UP000620124"/>
    </source>
</evidence>
<name>A0A8H6X7W8_9AGAR</name>
<proteinExistence type="predicted"/>
<dbReference type="Proteomes" id="UP000620124">
    <property type="component" value="Unassembled WGS sequence"/>
</dbReference>
<comment type="caution">
    <text evidence="2">The sequence shown here is derived from an EMBL/GenBank/DDBJ whole genome shotgun (WGS) entry which is preliminary data.</text>
</comment>
<gene>
    <name evidence="2" type="ORF">MVEN_02222500</name>
</gene>
<dbReference type="Gene3D" id="3.40.50.720">
    <property type="entry name" value="NAD(P)-binding Rossmann-like Domain"/>
    <property type="match status" value="1"/>
</dbReference>
<sequence length="214" mass="23726">MIQTAEKYSTLPRLVIVSNEVHYWVEIEKSVCENPDMFRTFGRSEYCTKKEHGLAIHAHEAYAFQNLPAFSPPLTEFALGIVLNVFFARALNDRLPPSTPLIVNTVNPGLCKTEIMREAKGIQAFVAALLQRILAFTAEEGSRQLVWAAVGGQPQNLRGQYITSSHVSEVSDFALGPQGIKAQNQLWDELVDILGEVDPRVTVTVNNYLAPNSA</sequence>
<dbReference type="AlphaFoldDB" id="A0A8H6X7W8"/>
<dbReference type="EMBL" id="JACAZI010000024">
    <property type="protein sequence ID" value="KAF7335675.1"/>
    <property type="molecule type" value="Genomic_DNA"/>
</dbReference>
<dbReference type="PANTHER" id="PTHR43157:SF31">
    <property type="entry name" value="PHOSPHATIDYLINOSITOL-GLYCAN BIOSYNTHESIS CLASS F PROTEIN"/>
    <property type="match status" value="1"/>
</dbReference>
<organism evidence="2 3">
    <name type="scientific">Mycena venus</name>
    <dbReference type="NCBI Taxonomy" id="2733690"/>
    <lineage>
        <taxon>Eukaryota</taxon>
        <taxon>Fungi</taxon>
        <taxon>Dikarya</taxon>
        <taxon>Basidiomycota</taxon>
        <taxon>Agaricomycotina</taxon>
        <taxon>Agaricomycetes</taxon>
        <taxon>Agaricomycetidae</taxon>
        <taxon>Agaricales</taxon>
        <taxon>Marasmiineae</taxon>
        <taxon>Mycenaceae</taxon>
        <taxon>Mycena</taxon>
    </lineage>
</organism>
<dbReference type="SUPFAM" id="SSF51735">
    <property type="entry name" value="NAD(P)-binding Rossmann-fold domains"/>
    <property type="match status" value="1"/>
</dbReference>
<accession>A0A8H6X7W8</accession>
<dbReference type="GO" id="GO:0016491">
    <property type="term" value="F:oxidoreductase activity"/>
    <property type="evidence" value="ECO:0007669"/>
    <property type="project" value="UniProtKB-KW"/>
</dbReference>
<keyword evidence="3" id="KW-1185">Reference proteome</keyword>
<dbReference type="PANTHER" id="PTHR43157">
    <property type="entry name" value="PHOSPHATIDYLINOSITOL-GLYCAN BIOSYNTHESIS CLASS F PROTEIN-RELATED"/>
    <property type="match status" value="1"/>
</dbReference>
<dbReference type="OrthoDB" id="542013at2759"/>
<evidence type="ECO:0000313" key="2">
    <source>
        <dbReference type="EMBL" id="KAF7335675.1"/>
    </source>
</evidence>
<dbReference type="InterPro" id="IPR036291">
    <property type="entry name" value="NAD(P)-bd_dom_sf"/>
</dbReference>
<reference evidence="2" key="1">
    <citation type="submission" date="2020-05" db="EMBL/GenBank/DDBJ databases">
        <title>Mycena genomes resolve the evolution of fungal bioluminescence.</title>
        <authorList>
            <person name="Tsai I.J."/>
        </authorList>
    </citation>
    <scope>NUCLEOTIDE SEQUENCE</scope>
    <source>
        <strain evidence="2">CCC161011</strain>
    </source>
</reference>